<dbReference type="PANTHER" id="PTHR33154:SF33">
    <property type="entry name" value="TRANSCRIPTIONAL REPRESSOR SDPR"/>
    <property type="match status" value="1"/>
</dbReference>
<evidence type="ECO:0000256" key="2">
    <source>
        <dbReference type="ARBA" id="ARBA00023125"/>
    </source>
</evidence>
<feature type="domain" description="HTH arsR-type" evidence="4">
    <location>
        <begin position="17"/>
        <end position="107"/>
    </location>
</feature>
<dbReference type="SMART" id="SM00418">
    <property type="entry name" value="HTH_ARSR"/>
    <property type="match status" value="1"/>
</dbReference>
<evidence type="ECO:0000259" key="4">
    <source>
        <dbReference type="SMART" id="SM00418"/>
    </source>
</evidence>
<keyword evidence="2" id="KW-0238">DNA-binding</keyword>
<organism evidence="5 6">
    <name type="scientific">Streptomyces triticirhizae</name>
    <dbReference type="NCBI Taxonomy" id="2483353"/>
    <lineage>
        <taxon>Bacteria</taxon>
        <taxon>Bacillati</taxon>
        <taxon>Actinomycetota</taxon>
        <taxon>Actinomycetes</taxon>
        <taxon>Kitasatosporales</taxon>
        <taxon>Streptomycetaceae</taxon>
        <taxon>Streptomyces</taxon>
    </lineage>
</organism>
<dbReference type="InterPro" id="IPR001845">
    <property type="entry name" value="HTH_ArsR_DNA-bd_dom"/>
</dbReference>
<gene>
    <name evidence="5" type="ORF">EBN88_27120</name>
</gene>
<dbReference type="InterPro" id="IPR036390">
    <property type="entry name" value="WH_DNA-bd_sf"/>
</dbReference>
<dbReference type="Gene3D" id="1.10.10.10">
    <property type="entry name" value="Winged helix-like DNA-binding domain superfamily/Winged helix DNA-binding domain"/>
    <property type="match status" value="1"/>
</dbReference>
<accession>A0A3M2L5Z7</accession>
<name>A0A3M2L5Z7_9ACTN</name>
<dbReference type="AlphaFoldDB" id="A0A3M2L5Z7"/>
<proteinExistence type="predicted"/>
<evidence type="ECO:0000256" key="1">
    <source>
        <dbReference type="ARBA" id="ARBA00023015"/>
    </source>
</evidence>
<evidence type="ECO:0000313" key="6">
    <source>
        <dbReference type="Proteomes" id="UP000278673"/>
    </source>
</evidence>
<evidence type="ECO:0000256" key="3">
    <source>
        <dbReference type="ARBA" id="ARBA00023163"/>
    </source>
</evidence>
<keyword evidence="3" id="KW-0804">Transcription</keyword>
<keyword evidence="6" id="KW-1185">Reference proteome</keyword>
<dbReference type="CDD" id="cd00090">
    <property type="entry name" value="HTH_ARSR"/>
    <property type="match status" value="1"/>
</dbReference>
<dbReference type="EMBL" id="RFFJ01000251">
    <property type="protein sequence ID" value="RMI29988.1"/>
    <property type="molecule type" value="Genomic_DNA"/>
</dbReference>
<dbReference type="GO" id="GO:0003677">
    <property type="term" value="F:DNA binding"/>
    <property type="evidence" value="ECO:0007669"/>
    <property type="project" value="UniProtKB-KW"/>
</dbReference>
<dbReference type="RefSeq" id="WP_122399684.1">
    <property type="nucleotide sequence ID" value="NZ_RFFJ01000251.1"/>
</dbReference>
<dbReference type="PANTHER" id="PTHR33154">
    <property type="entry name" value="TRANSCRIPTIONAL REGULATOR, ARSR FAMILY"/>
    <property type="match status" value="1"/>
</dbReference>
<comment type="caution">
    <text evidence="5">The sequence shown here is derived from an EMBL/GenBank/DDBJ whole genome shotgun (WGS) entry which is preliminary data.</text>
</comment>
<dbReference type="Pfam" id="PF01022">
    <property type="entry name" value="HTH_5"/>
    <property type="match status" value="1"/>
</dbReference>
<dbReference type="GO" id="GO:0003700">
    <property type="term" value="F:DNA-binding transcription factor activity"/>
    <property type="evidence" value="ECO:0007669"/>
    <property type="project" value="InterPro"/>
</dbReference>
<keyword evidence="1" id="KW-0805">Transcription regulation</keyword>
<dbReference type="InterPro" id="IPR011991">
    <property type="entry name" value="ArsR-like_HTH"/>
</dbReference>
<dbReference type="SUPFAM" id="SSF46785">
    <property type="entry name" value="Winged helix' DNA-binding domain"/>
    <property type="match status" value="1"/>
</dbReference>
<reference evidence="5 6" key="1">
    <citation type="submission" date="2018-10" db="EMBL/GenBank/DDBJ databases">
        <title>Isolation, diversity and antifungal activity of actinobacteria from wheat.</title>
        <authorList>
            <person name="Han C."/>
        </authorList>
    </citation>
    <scope>NUCLEOTIDE SEQUENCE [LARGE SCALE GENOMIC DNA]</scope>
    <source>
        <strain evidence="5 6">NEAU-YY642</strain>
    </source>
</reference>
<protein>
    <submittedName>
        <fullName evidence="5">ArsR family transcriptional regulator</fullName>
    </submittedName>
</protein>
<sequence length="115" mass="12864">MPENDPDAACGGDHLLKVLGALNNPHRLRIVAALARSRNYVSRLARETEISRPLLHMHLQRLESAGLVTSSLELSSDGKAMRFYEVTPFFYQLTPDSIAQATETLSRTGQREETR</sequence>
<evidence type="ECO:0000313" key="5">
    <source>
        <dbReference type="EMBL" id="RMI29988.1"/>
    </source>
</evidence>
<dbReference type="InterPro" id="IPR051081">
    <property type="entry name" value="HTH_MetalResp_TranReg"/>
</dbReference>
<dbReference type="Proteomes" id="UP000278673">
    <property type="component" value="Unassembled WGS sequence"/>
</dbReference>
<dbReference type="InterPro" id="IPR036388">
    <property type="entry name" value="WH-like_DNA-bd_sf"/>
</dbReference>